<dbReference type="InterPro" id="IPR042766">
    <property type="entry name" value="RSK3_STKc"/>
</dbReference>
<dbReference type="PROSITE" id="PS51285">
    <property type="entry name" value="AGC_KINASE_CTER"/>
    <property type="match status" value="1"/>
</dbReference>
<dbReference type="InterPro" id="IPR017892">
    <property type="entry name" value="Pkinase_C"/>
</dbReference>
<name>A0A8C6CSA8_MOSMO</name>
<evidence type="ECO:0000313" key="19">
    <source>
        <dbReference type="Proteomes" id="UP000694544"/>
    </source>
</evidence>
<evidence type="ECO:0000256" key="12">
    <source>
        <dbReference type="PIRNR" id="PIRNR000606"/>
    </source>
</evidence>
<dbReference type="AlphaFoldDB" id="A0A8C6CSA8"/>
<dbReference type="Pfam" id="PF00069">
    <property type="entry name" value="Pkinase"/>
    <property type="match status" value="2"/>
</dbReference>
<reference evidence="18" key="2">
    <citation type="submission" date="2025-09" db="UniProtKB">
        <authorList>
            <consortium name="Ensembl"/>
        </authorList>
    </citation>
    <scope>IDENTIFICATION</scope>
</reference>
<dbReference type="GO" id="GO:0004711">
    <property type="term" value="F:ribosomal protein S6 kinase activity"/>
    <property type="evidence" value="ECO:0007669"/>
    <property type="project" value="InterPro"/>
</dbReference>
<dbReference type="PIRSF" id="PIRSF000606">
    <property type="entry name" value="Ribsml_S6_kin_2"/>
    <property type="match status" value="1"/>
</dbReference>
<dbReference type="SUPFAM" id="SSF56112">
    <property type="entry name" value="Protein kinase-like (PK-like)"/>
    <property type="match status" value="2"/>
</dbReference>
<keyword evidence="3 12" id="KW-0723">Serine/threonine-protein kinase</keyword>
<dbReference type="GO" id="GO:0000287">
    <property type="term" value="F:magnesium ion binding"/>
    <property type="evidence" value="ECO:0007669"/>
    <property type="project" value="InterPro"/>
</dbReference>
<dbReference type="InterPro" id="IPR017441">
    <property type="entry name" value="Protein_kinase_ATP_BS"/>
</dbReference>
<dbReference type="PROSITE" id="PS50011">
    <property type="entry name" value="PROTEIN_KINASE_DOM"/>
    <property type="match status" value="2"/>
</dbReference>
<dbReference type="InterPro" id="IPR000961">
    <property type="entry name" value="AGC-kinase_C"/>
</dbReference>
<comment type="similarity">
    <text evidence="2 12">Belongs to the protein kinase superfamily. AGC Ser/Thr protein kinase family. S6 kinase subfamily.</text>
</comment>
<dbReference type="GO" id="GO:0035556">
    <property type="term" value="P:intracellular signal transduction"/>
    <property type="evidence" value="ECO:0007669"/>
    <property type="project" value="InterPro"/>
</dbReference>
<dbReference type="Ensembl" id="ENSMMST00000006027.1">
    <property type="protein sequence ID" value="ENSMMSP00000005542.1"/>
    <property type="gene ID" value="ENSMMSG00000004107.1"/>
</dbReference>
<dbReference type="InterPro" id="IPR011009">
    <property type="entry name" value="Kinase-like_dom_sf"/>
</dbReference>
<evidence type="ECO:0000256" key="2">
    <source>
        <dbReference type="ARBA" id="ARBA00009804"/>
    </source>
</evidence>
<evidence type="ECO:0000256" key="1">
    <source>
        <dbReference type="ARBA" id="ARBA00001946"/>
    </source>
</evidence>
<comment type="cofactor">
    <cofactor evidence="1 12">
        <name>Mg(2+)</name>
        <dbReference type="ChEBI" id="CHEBI:18420"/>
    </cofactor>
</comment>
<dbReference type="Gene3D" id="1.10.510.10">
    <property type="entry name" value="Transferase(Phosphotransferase) domain 1"/>
    <property type="match status" value="2"/>
</dbReference>
<dbReference type="InterPro" id="IPR000719">
    <property type="entry name" value="Prot_kinase_dom"/>
</dbReference>
<feature type="domain" description="Protein kinase" evidence="16">
    <location>
        <begin position="67"/>
        <end position="312"/>
    </location>
</feature>
<feature type="binding site" evidence="14">
    <location>
        <begin position="73"/>
        <end position="81"/>
    </location>
    <ligand>
        <name>ATP</name>
        <dbReference type="ChEBI" id="CHEBI:30616"/>
    </ligand>
</feature>
<protein>
    <recommendedName>
        <fullName evidence="12">Ribosomal protein S6 kinase</fullName>
        <ecNumber evidence="12">2.7.11.1</ecNumber>
    </recommendedName>
</protein>
<dbReference type="FunFam" id="1.10.510.10:FF:000041">
    <property type="entry name" value="Ribosomal protein S6 kinase"/>
    <property type="match status" value="1"/>
</dbReference>
<gene>
    <name evidence="18" type="primary">RPS6KA2</name>
</gene>
<feature type="binding site" evidence="14 15">
    <location>
        <position position="438"/>
    </location>
    <ligand>
        <name>ATP</name>
        <dbReference type="ChEBI" id="CHEBI:30616"/>
    </ligand>
</feature>
<organism evidence="18 19">
    <name type="scientific">Moschus moschiferus</name>
    <name type="common">Siberian musk deer</name>
    <name type="synonym">Moschus sibiricus</name>
    <dbReference type="NCBI Taxonomy" id="68415"/>
    <lineage>
        <taxon>Eukaryota</taxon>
        <taxon>Metazoa</taxon>
        <taxon>Chordata</taxon>
        <taxon>Craniata</taxon>
        <taxon>Vertebrata</taxon>
        <taxon>Euteleostomi</taxon>
        <taxon>Mammalia</taxon>
        <taxon>Eutheria</taxon>
        <taxon>Laurasiatheria</taxon>
        <taxon>Artiodactyla</taxon>
        <taxon>Ruminantia</taxon>
        <taxon>Pecora</taxon>
        <taxon>Moschidae</taxon>
        <taxon>Moschus</taxon>
    </lineage>
</organism>
<evidence type="ECO:0000259" key="17">
    <source>
        <dbReference type="PROSITE" id="PS51285"/>
    </source>
</evidence>
<keyword evidence="19" id="KW-1185">Reference proteome</keyword>
<feature type="active site" description="Proton acceptor" evidence="13">
    <location>
        <position position="526"/>
    </location>
</feature>
<evidence type="ECO:0000256" key="10">
    <source>
        <dbReference type="ARBA" id="ARBA00047899"/>
    </source>
</evidence>
<keyword evidence="7 12" id="KW-0547">Nucleotide-binding</keyword>
<keyword evidence="5 12" id="KW-0808">Transferase</keyword>
<evidence type="ECO:0000256" key="5">
    <source>
        <dbReference type="ARBA" id="ARBA00022679"/>
    </source>
</evidence>
<dbReference type="FunFam" id="3.30.200.20:FF:000013">
    <property type="entry name" value="Ribosomal protein S6 kinase"/>
    <property type="match status" value="1"/>
</dbReference>
<evidence type="ECO:0000256" key="4">
    <source>
        <dbReference type="ARBA" id="ARBA00022553"/>
    </source>
</evidence>
<dbReference type="PROSITE" id="PS00107">
    <property type="entry name" value="PROTEIN_KINASE_ATP"/>
    <property type="match status" value="2"/>
</dbReference>
<proteinExistence type="inferred from homology"/>
<dbReference type="InterPro" id="IPR041906">
    <property type="entry name" value="RSK_N"/>
</dbReference>
<dbReference type="GO" id="GO:0005524">
    <property type="term" value="F:ATP binding"/>
    <property type="evidence" value="ECO:0007669"/>
    <property type="project" value="UniProtKB-UniRule"/>
</dbReference>
<feature type="domain" description="Protein kinase" evidence="16">
    <location>
        <begin position="409"/>
        <end position="666"/>
    </location>
</feature>
<accession>A0A8C6CSA8</accession>
<evidence type="ECO:0000256" key="9">
    <source>
        <dbReference type="ARBA" id="ARBA00022840"/>
    </source>
</evidence>
<keyword evidence="8 12" id="KW-0418">Kinase</keyword>
<evidence type="ECO:0000256" key="13">
    <source>
        <dbReference type="PIRSR" id="PIRSR000606-50"/>
    </source>
</evidence>
<dbReference type="SMART" id="SM00220">
    <property type="entry name" value="S_TKc"/>
    <property type="match status" value="2"/>
</dbReference>
<keyword evidence="6" id="KW-0677">Repeat</keyword>
<dbReference type="GeneTree" id="ENSGT00940000159956"/>
<comment type="catalytic activity">
    <reaction evidence="10 12">
        <text>L-threonyl-[protein] + ATP = O-phospho-L-threonyl-[protein] + ADP + H(+)</text>
        <dbReference type="Rhea" id="RHEA:46608"/>
        <dbReference type="Rhea" id="RHEA-COMP:11060"/>
        <dbReference type="Rhea" id="RHEA-COMP:11605"/>
        <dbReference type="ChEBI" id="CHEBI:15378"/>
        <dbReference type="ChEBI" id="CHEBI:30013"/>
        <dbReference type="ChEBI" id="CHEBI:30616"/>
        <dbReference type="ChEBI" id="CHEBI:61977"/>
        <dbReference type="ChEBI" id="CHEBI:456216"/>
        <dbReference type="EC" id="2.7.11.1"/>
    </reaction>
</comment>
<dbReference type="CDD" id="cd14178">
    <property type="entry name" value="STKc_RSK3_C"/>
    <property type="match status" value="1"/>
</dbReference>
<keyword evidence="9 12" id="KW-0067">ATP-binding</keyword>
<dbReference type="InterPro" id="IPR008271">
    <property type="entry name" value="Ser/Thr_kinase_AS"/>
</dbReference>
<evidence type="ECO:0000256" key="3">
    <source>
        <dbReference type="ARBA" id="ARBA00022527"/>
    </source>
</evidence>
<dbReference type="Proteomes" id="UP000694544">
    <property type="component" value="Unplaced"/>
</dbReference>
<evidence type="ECO:0000256" key="15">
    <source>
        <dbReference type="PROSITE-ProRule" id="PRU10141"/>
    </source>
</evidence>
<comment type="catalytic activity">
    <reaction evidence="11 12">
        <text>L-seryl-[protein] + ATP = O-phospho-L-seryl-[protein] + ADP + H(+)</text>
        <dbReference type="Rhea" id="RHEA:17989"/>
        <dbReference type="Rhea" id="RHEA-COMP:9863"/>
        <dbReference type="Rhea" id="RHEA-COMP:11604"/>
        <dbReference type="ChEBI" id="CHEBI:15378"/>
        <dbReference type="ChEBI" id="CHEBI:29999"/>
        <dbReference type="ChEBI" id="CHEBI:30616"/>
        <dbReference type="ChEBI" id="CHEBI:83421"/>
        <dbReference type="ChEBI" id="CHEBI:456216"/>
        <dbReference type="EC" id="2.7.11.1"/>
    </reaction>
</comment>
<evidence type="ECO:0000256" key="7">
    <source>
        <dbReference type="ARBA" id="ARBA00022741"/>
    </source>
</evidence>
<feature type="binding site" evidence="14 15">
    <location>
        <position position="99"/>
    </location>
    <ligand>
        <name>ATP</name>
        <dbReference type="ChEBI" id="CHEBI:30616"/>
    </ligand>
</feature>
<evidence type="ECO:0000256" key="8">
    <source>
        <dbReference type="ARBA" id="ARBA00022777"/>
    </source>
</evidence>
<evidence type="ECO:0000256" key="11">
    <source>
        <dbReference type="ARBA" id="ARBA00048679"/>
    </source>
</evidence>
<dbReference type="PANTHER" id="PTHR24351">
    <property type="entry name" value="RIBOSOMAL PROTEIN S6 KINASE"/>
    <property type="match status" value="1"/>
</dbReference>
<feature type="binding site" evidence="14">
    <location>
        <begin position="415"/>
        <end position="423"/>
    </location>
    <ligand>
        <name>ATP</name>
        <dbReference type="ChEBI" id="CHEBI:30616"/>
    </ligand>
</feature>
<dbReference type="FunFam" id="3.30.200.20:FF:000121">
    <property type="entry name" value="Ribosomal protein S6 kinase"/>
    <property type="match status" value="1"/>
</dbReference>
<dbReference type="Pfam" id="PF00433">
    <property type="entry name" value="Pkinase_C"/>
    <property type="match status" value="1"/>
</dbReference>
<dbReference type="EC" id="2.7.11.1" evidence="12"/>
<feature type="active site" description="Proton acceptor" evidence="13">
    <location>
        <position position="192"/>
    </location>
</feature>
<dbReference type="Gene3D" id="3.30.200.20">
    <property type="entry name" value="Phosphorylase Kinase, domain 1"/>
    <property type="match status" value="2"/>
</dbReference>
<dbReference type="InterPro" id="IPR016239">
    <property type="entry name" value="Ribosomal_S6_kinase_II"/>
</dbReference>
<evidence type="ECO:0000256" key="14">
    <source>
        <dbReference type="PIRSR" id="PIRSR000606-51"/>
    </source>
</evidence>
<dbReference type="CDD" id="cd05582">
    <property type="entry name" value="STKc_RSK_N"/>
    <property type="match status" value="1"/>
</dbReference>
<evidence type="ECO:0000256" key="6">
    <source>
        <dbReference type="ARBA" id="ARBA00022737"/>
    </source>
</evidence>
<dbReference type="PROSITE" id="PS00108">
    <property type="entry name" value="PROTEIN_KINASE_ST"/>
    <property type="match status" value="1"/>
</dbReference>
<sequence length="727" mass="82364">MPIAQLLELWKKIEVEPMEIETTEEDLNLDSEPTREDTVEEEEGIVKEIDISHHVKAGFEKADPSQFELLKVLGQGSYGKVFLVRKVKGSDAGQLYAMKVLKKATLKVRDRVRSKMERDILAEVNHPFIVKLHYAFQTEGKLYLILDFLRGGDLFTRLSKEVMFTEEDVKFYLAELALALDHLHGLGIIYRDLKPEFGLSKEAIDHDKRAYSFCGTIEYMAPEVVNRRGHTQSADWWSFGVLMFEMLTGSLPFQGKDRKETMALILKAKLGMPQFLSVEAQSLLRALFKRNPCNRLGAGLDGVEEIKRHPFFVTIDWNKLYRKEIKPPFKPAVGRPEDTFHFDPEFTARTPTDSPGVPPSANAHHLFRGFSFVASSLVQEPSQQDLHKATVHPIVQQLHGNNIHFTDGYEIKEDIGVGSYSVCKRCVHKATDAEYAVKIIDKSKRDPSEEIEILLRYGQHPNIITLKDVYDDGKFVYLVMELMRGGELLDRILRQRYFSEREASALLCTLTKTMDYLHSQGVVHRDLKPSNILYMDESGNPESIRICDFGFAKQLRAENGLLMTPCYTANFVAPEVLKRQGYDAACDIWSLGILLYTMLAGFTPFANGPDDTPEDILARIGSGKYALSGGNWDSISDAAKDVVSKMLHVDPHQRLTAVQVLKHPWIVNREHLSPSQLSRQDVHLVKGAMAATYFALNRAPQAPRLEPVLSSNLAQRRGMKRLTSTRL</sequence>
<evidence type="ECO:0000259" key="16">
    <source>
        <dbReference type="PROSITE" id="PS50011"/>
    </source>
</evidence>
<keyword evidence="4" id="KW-0597">Phosphoprotein</keyword>
<dbReference type="SMART" id="SM00133">
    <property type="entry name" value="S_TK_X"/>
    <property type="match status" value="1"/>
</dbReference>
<feature type="domain" description="AGC-kinase C-terminal" evidence="17">
    <location>
        <begin position="313"/>
        <end position="382"/>
    </location>
</feature>
<reference evidence="18" key="1">
    <citation type="submission" date="2025-08" db="UniProtKB">
        <authorList>
            <consortium name="Ensembl"/>
        </authorList>
    </citation>
    <scope>IDENTIFICATION</scope>
</reference>
<dbReference type="FunFam" id="1.10.510.10:FF:000010">
    <property type="entry name" value="Ribosomal protein S6 kinase"/>
    <property type="match status" value="1"/>
</dbReference>
<evidence type="ECO:0000313" key="18">
    <source>
        <dbReference type="Ensembl" id="ENSMMSP00000005542.1"/>
    </source>
</evidence>